<feature type="compositionally biased region" description="Low complexity" evidence="19">
    <location>
        <begin position="223"/>
        <end position="270"/>
    </location>
</feature>
<comment type="subcellular location">
    <subcellularLocation>
        <location evidence="2">Nucleus</location>
        <location evidence="2">PML body</location>
    </subcellularLocation>
</comment>
<dbReference type="GO" id="GO:0006511">
    <property type="term" value="P:ubiquitin-dependent protein catabolic process"/>
    <property type="evidence" value="ECO:0000318"/>
    <property type="project" value="GO_Central"/>
</dbReference>
<dbReference type="PANTHER" id="PTHR16079:SF4">
    <property type="entry name" value="E3 UBIQUITIN-PROTEIN LIGASE CHFR"/>
    <property type="match status" value="1"/>
</dbReference>
<dbReference type="Gene3D" id="3.30.40.10">
    <property type="entry name" value="Zinc/RING finger domain, C3HC4 (zinc finger)"/>
    <property type="match status" value="1"/>
</dbReference>
<evidence type="ECO:0000259" key="21">
    <source>
        <dbReference type="PROSITE" id="PS50089"/>
    </source>
</evidence>
<dbReference type="InterPro" id="IPR017907">
    <property type="entry name" value="Znf_RING_CS"/>
</dbReference>
<dbReference type="KEGG" id="dpp:DICPUDRAFT_86130"/>
<keyword evidence="9" id="KW-0479">Metal-binding</keyword>
<evidence type="ECO:0000256" key="19">
    <source>
        <dbReference type="SAM" id="MobiDB-lite"/>
    </source>
</evidence>
<feature type="domain" description="RING-type" evidence="21">
    <location>
        <begin position="283"/>
        <end position="322"/>
    </location>
</feature>
<dbReference type="Pfam" id="PF17979">
    <property type="entry name" value="zf-CRD"/>
    <property type="match status" value="1"/>
</dbReference>
<keyword evidence="15" id="KW-0131">Cell cycle</keyword>
<evidence type="ECO:0000256" key="9">
    <source>
        <dbReference type="ARBA" id="ARBA00022723"/>
    </source>
</evidence>
<dbReference type="InterPro" id="IPR040909">
    <property type="entry name" value="CHFR_Znf-CRD"/>
</dbReference>
<feature type="compositionally biased region" description="Basic and acidic residues" evidence="19">
    <location>
        <begin position="141"/>
        <end position="151"/>
    </location>
</feature>
<dbReference type="GO" id="GO:0004842">
    <property type="term" value="F:ubiquitin-protein transferase activity"/>
    <property type="evidence" value="ECO:0000318"/>
    <property type="project" value="GO_Central"/>
</dbReference>
<dbReference type="UniPathway" id="UPA00143"/>
<feature type="compositionally biased region" description="Basic and acidic residues" evidence="19">
    <location>
        <begin position="204"/>
        <end position="222"/>
    </location>
</feature>
<dbReference type="InParanoid" id="F0Z9N0"/>
<evidence type="ECO:0000256" key="1">
    <source>
        <dbReference type="ARBA" id="ARBA00000900"/>
    </source>
</evidence>
<dbReference type="STRING" id="5786.F0Z9N0"/>
<dbReference type="Pfam" id="PF00498">
    <property type="entry name" value="FHA"/>
    <property type="match status" value="1"/>
</dbReference>
<dbReference type="GO" id="GO:0044818">
    <property type="term" value="P:mitotic G2/M transition checkpoint"/>
    <property type="evidence" value="ECO:0000318"/>
    <property type="project" value="GO_Central"/>
</dbReference>
<evidence type="ECO:0000256" key="5">
    <source>
        <dbReference type="ARBA" id="ARBA00012483"/>
    </source>
</evidence>
<dbReference type="SMART" id="SM00184">
    <property type="entry name" value="RING"/>
    <property type="match status" value="1"/>
</dbReference>
<dbReference type="EC" id="2.3.2.27" evidence="5"/>
<dbReference type="OMA" id="SNYWFPG"/>
<keyword evidence="11" id="KW-0498">Mitosis</keyword>
<dbReference type="Proteomes" id="UP000001064">
    <property type="component" value="Unassembled WGS sequence"/>
</dbReference>
<evidence type="ECO:0000256" key="16">
    <source>
        <dbReference type="ARBA" id="ARBA00029800"/>
    </source>
</evidence>
<dbReference type="GO" id="GO:0051301">
    <property type="term" value="P:cell division"/>
    <property type="evidence" value="ECO:0007669"/>
    <property type="project" value="UniProtKB-KW"/>
</dbReference>
<keyword evidence="23" id="KW-1185">Reference proteome</keyword>
<evidence type="ECO:0000256" key="10">
    <source>
        <dbReference type="ARBA" id="ARBA00022771"/>
    </source>
</evidence>
<dbReference type="InterPro" id="IPR052256">
    <property type="entry name" value="E3_ubiquitin-ligase_CHFR"/>
</dbReference>
<evidence type="ECO:0000259" key="20">
    <source>
        <dbReference type="PROSITE" id="PS50006"/>
    </source>
</evidence>
<comment type="similarity">
    <text evidence="4">Belongs to the CHFR family.</text>
</comment>
<evidence type="ECO:0000313" key="23">
    <source>
        <dbReference type="Proteomes" id="UP000001064"/>
    </source>
</evidence>
<dbReference type="FunFam" id="2.60.200.20:FF:000135">
    <property type="entry name" value="Uncharacterized protein"/>
    <property type="match status" value="1"/>
</dbReference>
<dbReference type="InterPro" id="IPR008984">
    <property type="entry name" value="SMAD_FHA_dom_sf"/>
</dbReference>
<feature type="domain" description="FHA" evidence="20">
    <location>
        <begin position="47"/>
        <end position="101"/>
    </location>
</feature>
<evidence type="ECO:0000256" key="14">
    <source>
        <dbReference type="ARBA" id="ARBA00023242"/>
    </source>
</evidence>
<evidence type="ECO:0000256" key="4">
    <source>
        <dbReference type="ARBA" id="ARBA00005797"/>
    </source>
</evidence>
<accession>F0Z9N0</accession>
<organism evidence="22 23">
    <name type="scientific">Dictyostelium purpureum</name>
    <name type="common">Slime mold</name>
    <dbReference type="NCBI Taxonomy" id="5786"/>
    <lineage>
        <taxon>Eukaryota</taxon>
        <taxon>Amoebozoa</taxon>
        <taxon>Evosea</taxon>
        <taxon>Eumycetozoa</taxon>
        <taxon>Dictyostelia</taxon>
        <taxon>Dictyosteliales</taxon>
        <taxon>Dictyosteliaceae</taxon>
        <taxon>Dictyostelium</taxon>
    </lineage>
</organism>
<evidence type="ECO:0000256" key="6">
    <source>
        <dbReference type="ARBA" id="ARBA00017908"/>
    </source>
</evidence>
<keyword evidence="7" id="KW-0132">Cell division</keyword>
<dbReference type="FunFam" id="3.30.40.10:FF:000203">
    <property type="entry name" value="E3 ubiquitin-protein ligase CHFR isoform X1"/>
    <property type="match status" value="1"/>
</dbReference>
<evidence type="ECO:0000256" key="12">
    <source>
        <dbReference type="ARBA" id="ARBA00022786"/>
    </source>
</evidence>
<dbReference type="SMART" id="SM00240">
    <property type="entry name" value="FHA"/>
    <property type="match status" value="1"/>
</dbReference>
<keyword evidence="8" id="KW-0808">Transferase</keyword>
<evidence type="ECO:0000256" key="13">
    <source>
        <dbReference type="ARBA" id="ARBA00022833"/>
    </source>
</evidence>
<evidence type="ECO:0000256" key="8">
    <source>
        <dbReference type="ARBA" id="ARBA00022679"/>
    </source>
</evidence>
<comment type="catalytic activity">
    <reaction evidence="1">
        <text>S-ubiquitinyl-[E2 ubiquitin-conjugating enzyme]-L-cysteine + [acceptor protein]-L-lysine = [E2 ubiquitin-conjugating enzyme]-L-cysteine + N(6)-ubiquitinyl-[acceptor protein]-L-lysine.</text>
        <dbReference type="EC" id="2.3.2.27"/>
    </reaction>
</comment>
<dbReference type="OrthoDB" id="1305878at2759"/>
<dbReference type="Gene3D" id="2.60.200.20">
    <property type="match status" value="1"/>
</dbReference>
<comment type="pathway">
    <text evidence="3">Protein modification; protein ubiquitination.</text>
</comment>
<dbReference type="GO" id="GO:0008270">
    <property type="term" value="F:zinc ion binding"/>
    <property type="evidence" value="ECO:0007669"/>
    <property type="project" value="UniProtKB-KW"/>
</dbReference>
<evidence type="ECO:0000256" key="15">
    <source>
        <dbReference type="ARBA" id="ARBA00023306"/>
    </source>
</evidence>
<dbReference type="RefSeq" id="XP_003284117.1">
    <property type="nucleotide sequence ID" value="XM_003284069.1"/>
</dbReference>
<keyword evidence="10 18" id="KW-0863">Zinc-finger</keyword>
<evidence type="ECO:0000256" key="2">
    <source>
        <dbReference type="ARBA" id="ARBA00004322"/>
    </source>
</evidence>
<reference evidence="23" key="1">
    <citation type="journal article" date="2011" name="Genome Biol.">
        <title>Comparative genomics of the social amoebae Dictyostelium discoideum and Dictyostelium purpureum.</title>
        <authorList>
            <consortium name="US DOE Joint Genome Institute (JGI-PGF)"/>
            <person name="Sucgang R."/>
            <person name="Kuo A."/>
            <person name="Tian X."/>
            <person name="Salerno W."/>
            <person name="Parikh A."/>
            <person name="Feasley C.L."/>
            <person name="Dalin E."/>
            <person name="Tu H."/>
            <person name="Huang E."/>
            <person name="Barry K."/>
            <person name="Lindquist E."/>
            <person name="Shapiro H."/>
            <person name="Bruce D."/>
            <person name="Schmutz J."/>
            <person name="Salamov A."/>
            <person name="Fey P."/>
            <person name="Gaudet P."/>
            <person name="Anjard C."/>
            <person name="Babu M.M."/>
            <person name="Basu S."/>
            <person name="Bushmanova Y."/>
            <person name="van der Wel H."/>
            <person name="Katoh-Kurasawa M."/>
            <person name="Dinh C."/>
            <person name="Coutinho P.M."/>
            <person name="Saito T."/>
            <person name="Elias M."/>
            <person name="Schaap P."/>
            <person name="Kay R.R."/>
            <person name="Henrissat B."/>
            <person name="Eichinger L."/>
            <person name="Rivero F."/>
            <person name="Putnam N.H."/>
            <person name="West C.M."/>
            <person name="Loomis W.F."/>
            <person name="Chisholm R.L."/>
            <person name="Shaulsky G."/>
            <person name="Strassmann J.E."/>
            <person name="Queller D.C."/>
            <person name="Kuspa A."/>
            <person name="Grigoriev I.V."/>
        </authorList>
    </citation>
    <scope>NUCLEOTIDE SEQUENCE [LARGE SCALE GENOMIC DNA]</scope>
    <source>
        <strain evidence="23">QSDP1</strain>
    </source>
</reference>
<gene>
    <name evidence="22" type="ORF">DICPUDRAFT_86130</name>
</gene>
<dbReference type="GO" id="GO:0061630">
    <property type="term" value="F:ubiquitin protein ligase activity"/>
    <property type="evidence" value="ECO:0007669"/>
    <property type="project" value="UniProtKB-EC"/>
</dbReference>
<dbReference type="GO" id="GO:0005634">
    <property type="term" value="C:nucleus"/>
    <property type="evidence" value="ECO:0000318"/>
    <property type="project" value="GO_Central"/>
</dbReference>
<dbReference type="PROSITE" id="PS00518">
    <property type="entry name" value="ZF_RING_1"/>
    <property type="match status" value="1"/>
</dbReference>
<keyword evidence="13" id="KW-0862">Zinc</keyword>
<feature type="compositionally biased region" description="Low complexity" evidence="19">
    <location>
        <begin position="183"/>
        <end position="197"/>
    </location>
</feature>
<dbReference type="VEuPathDB" id="AmoebaDB:DICPUDRAFT_86130"/>
<keyword evidence="14" id="KW-0539">Nucleus</keyword>
<sequence>MGELDKTINQSGDNSILNFSKENSLSWGRLLSINPEFPHVEIQDDECLFGRNPACNVVFNDKKISSKHCRVYKEKEESSVDHRFYLEDFSSNGTFVNRKRVGKGNIVPIVNGNEISLTTNIESTDPTRIIYTFQDLEKLRREEQEEKENRESGYTQVDDIMADEILNMSPIKKTPSNLEKDLVNNNNSDSNSNSNDNTDSDVDVNQKDEEMKDKEIGKKENNDNNNNNNNNNNDNDNKNGNDNNNNDQLKTPTKTPTTTTTLSSTPTKQQQDLEESMGENLICGICQDIIHKCLTLIPCMHNFCVCCYGDWRAKSTDCPSCRLNVKSYQSNHLINNLIELYVKKNPEKARDPEELKSMDERCKITDDMLKKGLLLKSKKKYYDDYDEDDEYYSDEEEDYEEEEEKCVLCPPNPTQTTSGYTCPAQDAEHYNCSNCSQLFPKQTPEPPGIRCDSCKIRVFCNYYKTCPVPNFNRMIDLPVAFIPHTTFGGNQFELKILNDYLTKNNKTVNQLYRDVLTDIDNKKLVIPTNSNILMPDSPLSDQFRCLYCAQALFSKLLFYYRMNIPKADLPDYAVRDNCYYGKNCRTQFSKFDHSKKLNHICEQTKF</sequence>
<evidence type="ECO:0000256" key="11">
    <source>
        <dbReference type="ARBA" id="ARBA00022776"/>
    </source>
</evidence>
<dbReference type="SUPFAM" id="SSF49879">
    <property type="entry name" value="SMAD/FHA domain"/>
    <property type="match status" value="1"/>
</dbReference>
<dbReference type="InterPro" id="IPR013083">
    <property type="entry name" value="Znf_RING/FYVE/PHD"/>
</dbReference>
<dbReference type="PROSITE" id="PS50089">
    <property type="entry name" value="ZF_RING_2"/>
    <property type="match status" value="1"/>
</dbReference>
<dbReference type="CDD" id="cd16503">
    <property type="entry name" value="RING-HC_CHFR"/>
    <property type="match status" value="1"/>
</dbReference>
<evidence type="ECO:0000256" key="7">
    <source>
        <dbReference type="ARBA" id="ARBA00022618"/>
    </source>
</evidence>
<dbReference type="FunCoup" id="F0Z9N0">
    <property type="interactions" value="127"/>
</dbReference>
<dbReference type="AlphaFoldDB" id="F0Z9N0"/>
<dbReference type="SUPFAM" id="SSF57850">
    <property type="entry name" value="RING/U-box"/>
    <property type="match status" value="1"/>
</dbReference>
<dbReference type="InterPro" id="IPR000253">
    <property type="entry name" value="FHA_dom"/>
</dbReference>
<proteinExistence type="inferred from homology"/>
<feature type="region of interest" description="Disordered" evidence="19">
    <location>
        <begin position="141"/>
        <end position="273"/>
    </location>
</feature>
<name>F0Z9N0_DICPU</name>
<evidence type="ECO:0000256" key="18">
    <source>
        <dbReference type="PROSITE-ProRule" id="PRU00175"/>
    </source>
</evidence>
<evidence type="ECO:0000256" key="3">
    <source>
        <dbReference type="ARBA" id="ARBA00004906"/>
    </source>
</evidence>
<keyword evidence="12" id="KW-0833">Ubl conjugation pathway</keyword>
<dbReference type="InterPro" id="IPR001841">
    <property type="entry name" value="Znf_RING"/>
</dbReference>
<protein>
    <recommendedName>
        <fullName evidence="6">E3 ubiquitin-protein ligase CHFR</fullName>
        <ecNumber evidence="5">2.3.2.27</ecNumber>
    </recommendedName>
    <alternativeName>
        <fullName evidence="17">Checkpoint with forkhead and RING finger domains protein</fullName>
    </alternativeName>
    <alternativeName>
        <fullName evidence="16">RING-type E3 ubiquitin transferase CHFR</fullName>
    </alternativeName>
</protein>
<dbReference type="GO" id="GO:0016567">
    <property type="term" value="P:protein ubiquitination"/>
    <property type="evidence" value="ECO:0007669"/>
    <property type="project" value="UniProtKB-UniPathway"/>
</dbReference>
<dbReference type="eggNOG" id="KOG0802">
    <property type="taxonomic scope" value="Eukaryota"/>
</dbReference>
<dbReference type="PROSITE" id="PS50006">
    <property type="entry name" value="FHA_DOMAIN"/>
    <property type="match status" value="1"/>
</dbReference>
<evidence type="ECO:0000256" key="17">
    <source>
        <dbReference type="ARBA" id="ARBA00031332"/>
    </source>
</evidence>
<dbReference type="EMBL" id="GL870959">
    <property type="protein sequence ID" value="EGC39329.1"/>
    <property type="molecule type" value="Genomic_DNA"/>
</dbReference>
<dbReference type="GeneID" id="10510022"/>
<dbReference type="PANTHER" id="PTHR16079">
    <property type="entry name" value="UBIQUITIN LIGASE PROTEIN CHFR"/>
    <property type="match status" value="1"/>
</dbReference>
<evidence type="ECO:0000313" key="22">
    <source>
        <dbReference type="EMBL" id="EGC39329.1"/>
    </source>
</evidence>